<protein>
    <submittedName>
        <fullName evidence="1">Uncharacterized protein</fullName>
    </submittedName>
</protein>
<proteinExistence type="predicted"/>
<name>A0ACC0V9X9_9HYPO</name>
<sequence length="717" mass="80637">MRESTGQDADTREYKQEDYQAAYIYQPSEDEGTKQRPAKKRRVGKAAKGRRKSEDAAEEGYRFTPLLNGSEEPVFVKRRQELFESQWEKINDRIQDTLRDANSETLEEVGAFVDEAKETTNDKIPSAFIITGPNIDSQSLLFEQISETLQQSSQSKFIRLRSTETSTVKAALKKIIRDATSRSGGPDDDEDLQVAAGPNGNRRFLDYDLEALYAFSKTQDLDHVFVAFQDSEGFDSSLLSDLIHLLNSWRSRIPFTLLFGIATSVELLQSRLLKSVCQQIHGAQFDVVQSGAILESIFKTAVAGADVPVRFGAQLLTGMLDRQEDQVAGIQAFISSLKYAYMCHFYANPLSVLSYESDTECQDEHLAAIRNAQSFQRAIERYISRGTKDDLEHAERCIKDDEYLRSEVVKIPSVMGRWVDKLLRALFIAEEASPKKGDFSRRYIDALAEGLSPGMGSLFVDDVRQMDDARLADFLTKVIRMYQDGDPSICLGTLTEADDDNLQAQLADLLGKLQKLQEQVADQGITLRSKYSKQSTVTRTTVIAKRVQLSKDKAALRPEDGEFTVMVDEVVRLLVEHLDVPSAADAWMSEAWVYDSRSPSQSVLVPRPRAIFERSLVRPHDYLNCECCQWSGDGDGGGVRPTMPATCVLYHLYLETGNLINVADLWTAFRGMVGGDDEDDERHLLVQFYRGLAELRALGFVKPSKKKADHIAKLKWL</sequence>
<evidence type="ECO:0000313" key="1">
    <source>
        <dbReference type="EMBL" id="KAI9902999.1"/>
    </source>
</evidence>
<comment type="caution">
    <text evidence="1">The sequence shown here is derived from an EMBL/GenBank/DDBJ whole genome shotgun (WGS) entry which is preliminary data.</text>
</comment>
<gene>
    <name evidence="1" type="ORF">N3K66_002351</name>
</gene>
<dbReference type="EMBL" id="CM047941">
    <property type="protein sequence ID" value="KAI9902999.1"/>
    <property type="molecule type" value="Genomic_DNA"/>
</dbReference>
<organism evidence="1 2">
    <name type="scientific">Trichothecium roseum</name>
    <dbReference type="NCBI Taxonomy" id="47278"/>
    <lineage>
        <taxon>Eukaryota</taxon>
        <taxon>Fungi</taxon>
        <taxon>Dikarya</taxon>
        <taxon>Ascomycota</taxon>
        <taxon>Pezizomycotina</taxon>
        <taxon>Sordariomycetes</taxon>
        <taxon>Hypocreomycetidae</taxon>
        <taxon>Hypocreales</taxon>
        <taxon>Hypocreales incertae sedis</taxon>
        <taxon>Trichothecium</taxon>
    </lineage>
</organism>
<reference evidence="1" key="1">
    <citation type="submission" date="2022-10" db="EMBL/GenBank/DDBJ databases">
        <title>Complete Genome of Trichothecium roseum strain YXFP-22015, a Plant Pathogen Isolated from Citrus.</title>
        <authorList>
            <person name="Wang Y."/>
            <person name="Zhu L."/>
        </authorList>
    </citation>
    <scope>NUCLEOTIDE SEQUENCE</scope>
    <source>
        <strain evidence="1">YXFP-22015</strain>
    </source>
</reference>
<accession>A0ACC0V9X9</accession>
<keyword evidence="2" id="KW-1185">Reference proteome</keyword>
<evidence type="ECO:0000313" key="2">
    <source>
        <dbReference type="Proteomes" id="UP001163324"/>
    </source>
</evidence>
<dbReference type="Proteomes" id="UP001163324">
    <property type="component" value="Chromosome 2"/>
</dbReference>